<gene>
    <name evidence="1" type="ORF">DB30_01308</name>
</gene>
<name>A0A0C2CML0_9BACT</name>
<accession>A0A0C2CML0</accession>
<reference evidence="1 2" key="1">
    <citation type="submission" date="2014-12" db="EMBL/GenBank/DDBJ databases">
        <title>Genome assembly of Enhygromyxa salina DSM 15201.</title>
        <authorList>
            <person name="Sharma G."/>
            <person name="Subramanian S."/>
        </authorList>
    </citation>
    <scope>NUCLEOTIDE SEQUENCE [LARGE SCALE GENOMIC DNA]</scope>
    <source>
        <strain evidence="1 2">DSM 15201</strain>
    </source>
</reference>
<dbReference type="EMBL" id="JMCC02000128">
    <property type="protein sequence ID" value="KIG12491.1"/>
    <property type="molecule type" value="Genomic_DNA"/>
</dbReference>
<sequence length="115" mass="12057">MPEPEGGEASFYLTINVDQHGLSPATLECEGPDSGSFEVPAAVIDALLSAGVSGFPTGHAYRRTVDSTQADTGCVEFQIRAHRAATLEVGGHTPCTNDVDCPDGQTCDIMKETCL</sequence>
<dbReference type="AlphaFoldDB" id="A0A0C2CML0"/>
<proteinExistence type="predicted"/>
<evidence type="ECO:0000313" key="1">
    <source>
        <dbReference type="EMBL" id="KIG12491.1"/>
    </source>
</evidence>
<dbReference type="RefSeq" id="WP_052557595.1">
    <property type="nucleotide sequence ID" value="NZ_JMCC02000128.1"/>
</dbReference>
<organism evidence="1 2">
    <name type="scientific">Enhygromyxa salina</name>
    <dbReference type="NCBI Taxonomy" id="215803"/>
    <lineage>
        <taxon>Bacteria</taxon>
        <taxon>Pseudomonadati</taxon>
        <taxon>Myxococcota</taxon>
        <taxon>Polyangia</taxon>
        <taxon>Nannocystales</taxon>
        <taxon>Nannocystaceae</taxon>
        <taxon>Enhygromyxa</taxon>
    </lineage>
</organism>
<evidence type="ECO:0000313" key="2">
    <source>
        <dbReference type="Proteomes" id="UP000031599"/>
    </source>
</evidence>
<comment type="caution">
    <text evidence="1">The sequence shown here is derived from an EMBL/GenBank/DDBJ whole genome shotgun (WGS) entry which is preliminary data.</text>
</comment>
<protein>
    <submittedName>
        <fullName evidence="1">Uncharacterized protein</fullName>
    </submittedName>
</protein>
<dbReference type="Proteomes" id="UP000031599">
    <property type="component" value="Unassembled WGS sequence"/>
</dbReference>